<dbReference type="SUPFAM" id="SSF103370">
    <property type="entry name" value="NinB"/>
    <property type="match status" value="1"/>
</dbReference>
<dbReference type="InterPro" id="IPR008711">
    <property type="entry name" value="Recombinase_NinB"/>
</dbReference>
<protein>
    <submittedName>
        <fullName evidence="1">Recombinase NinB</fullName>
    </submittedName>
</protein>
<name>A0A6J5KKT2_9CAUD</name>
<accession>A0A6J5KKT2</accession>
<dbReference type="Gene3D" id="1.10.3790.10">
    <property type="entry name" value="NinB"/>
    <property type="match status" value="1"/>
</dbReference>
<reference evidence="1" key="1">
    <citation type="submission" date="2020-04" db="EMBL/GenBank/DDBJ databases">
        <authorList>
            <person name="Chiriac C."/>
            <person name="Salcher M."/>
            <person name="Ghai R."/>
            <person name="Kavagutti S V."/>
        </authorList>
    </citation>
    <scope>NUCLEOTIDE SEQUENCE</scope>
</reference>
<dbReference type="EMBL" id="LR796148">
    <property type="protein sequence ID" value="CAB4121702.1"/>
    <property type="molecule type" value="Genomic_DNA"/>
</dbReference>
<gene>
    <name evidence="1" type="ORF">UFOVP21_43</name>
</gene>
<proteinExistence type="predicted"/>
<sequence>MIFHLQSESQASALMAKVWPKVKDSLKAGKLLRMEIKAESKSRDQEQKYHAMLGEIAEQASHLGAKWSSEDWKRLLVDLFAKETGLQGGKIIPSLDGSGIVQLGLQTRNFTKEQAMEFITFLEAWGANNGIIYKDVASFP</sequence>
<evidence type="ECO:0000313" key="1">
    <source>
        <dbReference type="EMBL" id="CAB4121702.1"/>
    </source>
</evidence>
<dbReference type="Pfam" id="PF05772">
    <property type="entry name" value="NinB"/>
    <property type="match status" value="1"/>
</dbReference>
<organism evidence="1">
    <name type="scientific">uncultured Caudovirales phage</name>
    <dbReference type="NCBI Taxonomy" id="2100421"/>
    <lineage>
        <taxon>Viruses</taxon>
        <taxon>Duplodnaviria</taxon>
        <taxon>Heunggongvirae</taxon>
        <taxon>Uroviricota</taxon>
        <taxon>Caudoviricetes</taxon>
        <taxon>Peduoviridae</taxon>
        <taxon>Maltschvirus</taxon>
        <taxon>Maltschvirus maltsch</taxon>
    </lineage>
</organism>
<dbReference type="InterPro" id="IPR036619">
    <property type="entry name" value="NinB_sf"/>
</dbReference>